<keyword evidence="3" id="KW-1185">Reference proteome</keyword>
<name>A0ABU0Y406_9BURK</name>
<organism evidence="2 3">
    <name type="scientific">Janthinobacterium lividum</name>
    <dbReference type="NCBI Taxonomy" id="29581"/>
    <lineage>
        <taxon>Bacteria</taxon>
        <taxon>Pseudomonadati</taxon>
        <taxon>Pseudomonadota</taxon>
        <taxon>Betaproteobacteria</taxon>
        <taxon>Burkholderiales</taxon>
        <taxon>Oxalobacteraceae</taxon>
        <taxon>Janthinobacterium</taxon>
    </lineage>
</organism>
<sequence>MRAMRLGCAGLAQRFHAARGAPLWRFAHSGAPLQLRMAHGGGAGRHTTSVLHYWQQFRSAMGLVVRMQGMARKAGMAERIEVRLLELRTKLMQAYARQQTLLRLVLPRLERGVAQAQQARAATIAWLARGAEQPALALAVRRFIAQPAAGQRDAAALARAVARCASLRAIAAASSPAPARTAIRRAQPAAHGAASQPAAGGTASPAPRQAARQSGMARRAPARNGVAAPGTPFLRPASHPVQFPRATRPAVPARQARAWRSPVQAVPAPLPAPAARAAIVLGRYQARQPVRRDMRQAAPAATAELQSRVEHIVDTRMLGVERAVQTRVVHEIVHGGQSQEQLRKVLAETLFSAPVLASLTDRMASAIARRSATERYRRGGA</sequence>
<protein>
    <submittedName>
        <fullName evidence="2">Uncharacterized protein</fullName>
    </submittedName>
</protein>
<dbReference type="RefSeq" id="WP_307780791.1">
    <property type="nucleotide sequence ID" value="NZ_JAVFKP010000018.1"/>
</dbReference>
<dbReference type="Proteomes" id="UP001237592">
    <property type="component" value="Unassembled WGS sequence"/>
</dbReference>
<accession>A0ABU0Y406</accession>
<evidence type="ECO:0000313" key="3">
    <source>
        <dbReference type="Proteomes" id="UP001237592"/>
    </source>
</evidence>
<dbReference type="EMBL" id="JAVFKP010000018">
    <property type="protein sequence ID" value="MDQ4629844.1"/>
    <property type="molecule type" value="Genomic_DNA"/>
</dbReference>
<evidence type="ECO:0000313" key="2">
    <source>
        <dbReference type="EMBL" id="MDQ4629844.1"/>
    </source>
</evidence>
<evidence type="ECO:0000256" key="1">
    <source>
        <dbReference type="SAM" id="MobiDB-lite"/>
    </source>
</evidence>
<proteinExistence type="predicted"/>
<reference evidence="2 3" key="1">
    <citation type="submission" date="2023-08" db="EMBL/GenBank/DDBJ databases">
        <title>Draft genome sequence of Janthinobacterium lividum.</title>
        <authorList>
            <person name="Chun B.H."/>
            <person name="Lee Y."/>
        </authorList>
    </citation>
    <scope>NUCLEOTIDE SEQUENCE [LARGE SCALE GENOMIC DNA]</scope>
    <source>
        <strain evidence="2 3">AMJK</strain>
    </source>
</reference>
<comment type="caution">
    <text evidence="2">The sequence shown here is derived from an EMBL/GenBank/DDBJ whole genome shotgun (WGS) entry which is preliminary data.</text>
</comment>
<gene>
    <name evidence="2" type="ORF">RB624_28520</name>
</gene>
<feature type="region of interest" description="Disordered" evidence="1">
    <location>
        <begin position="177"/>
        <end position="240"/>
    </location>
</feature>
<feature type="compositionally biased region" description="Low complexity" evidence="1">
    <location>
        <begin position="177"/>
        <end position="200"/>
    </location>
</feature>